<dbReference type="EMBL" id="WWCT01000021">
    <property type="protein sequence ID" value="MYN29192.1"/>
    <property type="molecule type" value="Genomic_DNA"/>
</dbReference>
<evidence type="ECO:0000313" key="5">
    <source>
        <dbReference type="Proteomes" id="UP000642144"/>
    </source>
</evidence>
<dbReference type="SMART" id="SM00448">
    <property type="entry name" value="REC"/>
    <property type="match status" value="1"/>
</dbReference>
<proteinExistence type="predicted"/>
<protein>
    <submittedName>
        <fullName evidence="4">Response regulator</fullName>
    </submittedName>
</protein>
<dbReference type="Pfam" id="PF00072">
    <property type="entry name" value="Response_reg"/>
    <property type="match status" value="1"/>
</dbReference>
<organism evidence="4 5">
    <name type="scientific">Duganella levis</name>
    <dbReference type="NCBI Taxonomy" id="2692169"/>
    <lineage>
        <taxon>Bacteria</taxon>
        <taxon>Pseudomonadati</taxon>
        <taxon>Pseudomonadota</taxon>
        <taxon>Betaproteobacteria</taxon>
        <taxon>Burkholderiales</taxon>
        <taxon>Oxalobacteraceae</taxon>
        <taxon>Telluria group</taxon>
        <taxon>Duganella</taxon>
    </lineage>
</organism>
<accession>A0ABW9W595</accession>
<dbReference type="InterPro" id="IPR050595">
    <property type="entry name" value="Bact_response_regulator"/>
</dbReference>
<comment type="caution">
    <text evidence="4">The sequence shown here is derived from an EMBL/GenBank/DDBJ whole genome shotgun (WGS) entry which is preliminary data.</text>
</comment>
<name>A0ABW9W595_9BURK</name>
<feature type="modified residue" description="4-aspartylphosphate" evidence="2">
    <location>
        <position position="53"/>
    </location>
</feature>
<sequence length="121" mass="13183">MMKKILIIDDNIDSAQALAAILEMIGHRAEIAHGAVCGLTAVITFQPDIVFLDIGMPEMDGYQVAARIRADTTMLQPFLIAFTAWDDVKSLARSAKAGFDRHIAKTSSFETLVCAITEATR</sequence>
<dbReference type="PROSITE" id="PS50110">
    <property type="entry name" value="RESPONSE_REGULATORY"/>
    <property type="match status" value="1"/>
</dbReference>
<dbReference type="InterPro" id="IPR011006">
    <property type="entry name" value="CheY-like_superfamily"/>
</dbReference>
<dbReference type="Proteomes" id="UP000642144">
    <property type="component" value="Unassembled WGS sequence"/>
</dbReference>
<dbReference type="PANTHER" id="PTHR44591">
    <property type="entry name" value="STRESS RESPONSE REGULATOR PROTEIN 1"/>
    <property type="match status" value="1"/>
</dbReference>
<dbReference type="RefSeq" id="WP_161056967.1">
    <property type="nucleotide sequence ID" value="NZ_WWCT01000021.1"/>
</dbReference>
<dbReference type="Gene3D" id="3.40.50.2300">
    <property type="match status" value="1"/>
</dbReference>
<keyword evidence="1 2" id="KW-0597">Phosphoprotein</keyword>
<evidence type="ECO:0000256" key="1">
    <source>
        <dbReference type="ARBA" id="ARBA00022553"/>
    </source>
</evidence>
<dbReference type="SUPFAM" id="SSF52172">
    <property type="entry name" value="CheY-like"/>
    <property type="match status" value="1"/>
</dbReference>
<dbReference type="InterPro" id="IPR001789">
    <property type="entry name" value="Sig_transdc_resp-reg_receiver"/>
</dbReference>
<feature type="domain" description="Response regulatory" evidence="3">
    <location>
        <begin position="4"/>
        <end position="120"/>
    </location>
</feature>
<evidence type="ECO:0000259" key="3">
    <source>
        <dbReference type="PROSITE" id="PS50110"/>
    </source>
</evidence>
<evidence type="ECO:0000313" key="4">
    <source>
        <dbReference type="EMBL" id="MYN29192.1"/>
    </source>
</evidence>
<reference evidence="4 5" key="1">
    <citation type="submission" date="2019-12" db="EMBL/GenBank/DDBJ databases">
        <title>Novel species isolated from a subtropical stream in China.</title>
        <authorList>
            <person name="Lu H."/>
        </authorList>
    </citation>
    <scope>NUCLEOTIDE SEQUENCE [LARGE SCALE GENOMIC DNA]</scope>
    <source>
        <strain evidence="4 5">CY42W</strain>
    </source>
</reference>
<dbReference type="PANTHER" id="PTHR44591:SF3">
    <property type="entry name" value="RESPONSE REGULATORY DOMAIN-CONTAINING PROTEIN"/>
    <property type="match status" value="1"/>
</dbReference>
<evidence type="ECO:0000256" key="2">
    <source>
        <dbReference type="PROSITE-ProRule" id="PRU00169"/>
    </source>
</evidence>
<keyword evidence="5" id="KW-1185">Reference proteome</keyword>
<gene>
    <name evidence="4" type="ORF">GTP69_22570</name>
</gene>